<organism evidence="6 7">
    <name type="scientific">Candidatus Caccousia avicola</name>
    <dbReference type="NCBI Taxonomy" id="2840721"/>
    <lineage>
        <taxon>Bacteria</taxon>
        <taxon>Bacillati</taxon>
        <taxon>Bacillota</taxon>
        <taxon>Clostridia</taxon>
        <taxon>Eubacteriales</taxon>
        <taxon>Oscillospiraceae</taxon>
        <taxon>Oscillospiraceae incertae sedis</taxon>
        <taxon>Candidatus Caccousia</taxon>
    </lineage>
</organism>
<comment type="catalytic activity">
    <reaction evidence="2">
        <text>ATP + H2O = ADP + phosphate + H(+)</text>
        <dbReference type="Rhea" id="RHEA:13065"/>
        <dbReference type="ChEBI" id="CHEBI:15377"/>
        <dbReference type="ChEBI" id="CHEBI:15378"/>
        <dbReference type="ChEBI" id="CHEBI:30616"/>
        <dbReference type="ChEBI" id="CHEBI:43474"/>
        <dbReference type="ChEBI" id="CHEBI:456216"/>
    </reaction>
</comment>
<evidence type="ECO:0000313" key="7">
    <source>
        <dbReference type="Proteomes" id="UP000824242"/>
    </source>
</evidence>
<dbReference type="PIRSF" id="PIRSF009320">
    <property type="entry name" value="Nuc_binding_HP_1000"/>
    <property type="match status" value="1"/>
</dbReference>
<dbReference type="InterPro" id="IPR050678">
    <property type="entry name" value="DNA_Partitioning_ATPase"/>
</dbReference>
<dbReference type="EMBL" id="DVGZ01000064">
    <property type="protein sequence ID" value="HIR47250.1"/>
    <property type="molecule type" value="Genomic_DNA"/>
</dbReference>
<protein>
    <recommendedName>
        <fullName evidence="4">Sporulation initiation inhibitor protein Soj</fullName>
    </recommendedName>
</protein>
<comment type="caution">
    <text evidence="6">The sequence shown here is derived from an EMBL/GenBank/DDBJ whole genome shotgun (WGS) entry which is preliminary data.</text>
</comment>
<gene>
    <name evidence="6" type="ORF">IAB89_06270</name>
</gene>
<proteinExistence type="inferred from homology"/>
<dbReference type="FunFam" id="3.40.50.300:FF:000285">
    <property type="entry name" value="Sporulation initiation inhibitor Soj"/>
    <property type="match status" value="1"/>
</dbReference>
<evidence type="ECO:0000313" key="6">
    <source>
        <dbReference type="EMBL" id="HIR47250.1"/>
    </source>
</evidence>
<name>A0A9D1DED8_9FIRM</name>
<dbReference type="AlphaFoldDB" id="A0A9D1DED8"/>
<dbReference type="InterPro" id="IPR027417">
    <property type="entry name" value="P-loop_NTPase"/>
</dbReference>
<dbReference type="PANTHER" id="PTHR13696">
    <property type="entry name" value="P-LOOP CONTAINING NUCLEOSIDE TRIPHOSPHATE HYDROLASE"/>
    <property type="match status" value="1"/>
</dbReference>
<evidence type="ECO:0000256" key="4">
    <source>
        <dbReference type="ARBA" id="ARBA00071824"/>
    </source>
</evidence>
<reference evidence="6" key="2">
    <citation type="journal article" date="2021" name="PeerJ">
        <title>Extensive microbial diversity within the chicken gut microbiome revealed by metagenomics and culture.</title>
        <authorList>
            <person name="Gilroy R."/>
            <person name="Ravi A."/>
            <person name="Getino M."/>
            <person name="Pursley I."/>
            <person name="Horton D.L."/>
            <person name="Alikhan N.F."/>
            <person name="Baker D."/>
            <person name="Gharbi K."/>
            <person name="Hall N."/>
            <person name="Watson M."/>
            <person name="Adriaenssens E.M."/>
            <person name="Foster-Nyarko E."/>
            <person name="Jarju S."/>
            <person name="Secka A."/>
            <person name="Antonio M."/>
            <person name="Oren A."/>
            <person name="Chaudhuri R.R."/>
            <person name="La Ragione R."/>
            <person name="Hildebrand F."/>
            <person name="Pallen M.J."/>
        </authorList>
    </citation>
    <scope>NUCLEOTIDE SEQUENCE</scope>
    <source>
        <strain evidence="6">ChiSxjej1B13-7958</strain>
    </source>
</reference>
<reference evidence="6" key="1">
    <citation type="submission" date="2020-10" db="EMBL/GenBank/DDBJ databases">
        <authorList>
            <person name="Gilroy R."/>
        </authorList>
    </citation>
    <scope>NUCLEOTIDE SEQUENCE</scope>
    <source>
        <strain evidence="6">ChiSxjej1B13-7958</strain>
    </source>
</reference>
<evidence type="ECO:0000256" key="1">
    <source>
        <dbReference type="ARBA" id="ARBA00006976"/>
    </source>
</evidence>
<dbReference type="Pfam" id="PF13614">
    <property type="entry name" value="AAA_31"/>
    <property type="match status" value="1"/>
</dbReference>
<feature type="domain" description="AAA" evidence="5">
    <location>
        <begin position="3"/>
        <end position="173"/>
    </location>
</feature>
<sequence>MSTVITITNQKGGVGKTTTAAALLSALSGRGAHVLGVDLDPQGSLGFNLGLDIENCKTIYDVFRGEAEPREAIAHTETCDLLPSNILLSAAELEFNKAGREFMLKTALSKVRDAYDYVIIDTPPALNVLTVNAYVATDSLIIPMAPEVLSLLGVSQIKETIESVRSYYNSTLRVLGILLNRFNPRLRLNREVMELAEQIASQLGTRVFQAKIRTSVSAAEAPAHGVSVIDYAPRSNPAMDFENLCDEIAGRDFPRRENREEK</sequence>
<accession>A0A9D1DED8</accession>
<dbReference type="CDD" id="cd02042">
    <property type="entry name" value="ParAB_family"/>
    <property type="match status" value="1"/>
</dbReference>
<dbReference type="Gene3D" id="3.40.50.300">
    <property type="entry name" value="P-loop containing nucleotide triphosphate hydrolases"/>
    <property type="match status" value="1"/>
</dbReference>
<dbReference type="Proteomes" id="UP000824242">
    <property type="component" value="Unassembled WGS sequence"/>
</dbReference>
<comment type="subunit">
    <text evidence="3">Dimerizes in the presence of ATP but not ADP; ATP-binding is required for double-stranded (ds)DNA-binding. Interacts with DnaA.</text>
</comment>
<evidence type="ECO:0000259" key="5">
    <source>
        <dbReference type="Pfam" id="PF13614"/>
    </source>
</evidence>
<dbReference type="SUPFAM" id="SSF52540">
    <property type="entry name" value="P-loop containing nucleoside triphosphate hydrolases"/>
    <property type="match status" value="1"/>
</dbReference>
<evidence type="ECO:0000256" key="3">
    <source>
        <dbReference type="ARBA" id="ARBA00062323"/>
    </source>
</evidence>
<evidence type="ECO:0000256" key="2">
    <source>
        <dbReference type="ARBA" id="ARBA00049360"/>
    </source>
</evidence>
<comment type="similarity">
    <text evidence="1">Belongs to the ParA family.</text>
</comment>
<dbReference type="PANTHER" id="PTHR13696:SF99">
    <property type="entry name" value="COBYRINIC ACID AC-DIAMIDE SYNTHASE"/>
    <property type="match status" value="1"/>
</dbReference>
<dbReference type="InterPro" id="IPR025669">
    <property type="entry name" value="AAA_dom"/>
</dbReference>